<dbReference type="InterPro" id="IPR001633">
    <property type="entry name" value="EAL_dom"/>
</dbReference>
<dbReference type="InterPro" id="IPR000700">
    <property type="entry name" value="PAS-assoc_C"/>
</dbReference>
<dbReference type="InterPro" id="IPR001610">
    <property type="entry name" value="PAC"/>
</dbReference>
<dbReference type="Pfam" id="PF00990">
    <property type="entry name" value="GGDEF"/>
    <property type="match status" value="1"/>
</dbReference>
<dbReference type="Gene3D" id="3.40.190.10">
    <property type="entry name" value="Periplasmic binding protein-like II"/>
    <property type="match status" value="2"/>
</dbReference>
<dbReference type="CDD" id="cd00130">
    <property type="entry name" value="PAS"/>
    <property type="match status" value="1"/>
</dbReference>
<evidence type="ECO:0000259" key="3">
    <source>
        <dbReference type="PROSITE" id="PS50113"/>
    </source>
</evidence>
<dbReference type="RefSeq" id="WP_184415117.1">
    <property type="nucleotide sequence ID" value="NZ_JACIGE010000007.1"/>
</dbReference>
<dbReference type="InterPro" id="IPR035919">
    <property type="entry name" value="EAL_sf"/>
</dbReference>
<dbReference type="PROSITE" id="PS50113">
    <property type="entry name" value="PAC"/>
    <property type="match status" value="1"/>
</dbReference>
<dbReference type="Gene3D" id="3.20.20.450">
    <property type="entry name" value="EAL domain"/>
    <property type="match status" value="1"/>
</dbReference>
<sequence length="837" mass="94443">MTSIRVVLDDNYPPYVFRDANGQVQGILRDYWKLWEQRTGIAVDFAAMDWNKAQAMMANGEADVIDTLFETEERKKLFDFSAAYARIEVAIYFHQSIGGITDAESLKGFAVAAKDGDACIEYLRARGVKDFRLYPSYEAEIKAAGQHEVRILCVDRPPAEYFFAREGTAEEFRRSPPLYAGEFHRAVRKGNSELLRIVEDGFARITPEEREEIDQRWFGERLHYGAWQRAARYGGYLALFALLAFSALVVWNWSLRRRVGARTEELSLTLNSLRETEARFRKLFEQANDAIYILRGTTVLDCNQCAETLQGLPRERIVGQTPASASPPVQPNGRSSEELMHEVVTNAQSGQPVLFDWRYLRPDGSFVDAEVSLSLLDIGGETCLQAIVRDITERKLAEAEIERLAYFDTLTQLPNRRLLQDRLRQALAASKRRHAMGALLFIDLDNFKTLNDTRGHDVGDCLLKEVGHRLRKCVRAEDFIARLGGDEFVVLLEDLRQLPHEAAFDAEMVAQKIVESLRQPFLLDAYEHHSSASVGLYLFSGAPEESSEEILKRADAAMYQAKTSGRNTLCFFDPAMQQSLETRAALEAELRRALPQRQFFLAFQAKVDSERRVVGAEALLRWQHPERGLITPGQFIPVAEECGLIVAIGNWVLESACVQLREWNSLPGWENFRLAVNVSGRQFRQPDFVAAVCNIVRNSGVDARQLTLELTESSVLDNVADSIEKMHALKTLGIVFSMDDFGTGYSSLSYLKRLPLDELKIDQSFVRDISSDAGDATIVRTIIAMGQNLGLTAVAEGVESESQLEFLKRYGCTLFQGYLFGRPQSAADFVEAQRQRE</sequence>
<evidence type="ECO:0000256" key="1">
    <source>
        <dbReference type="ARBA" id="ARBA00051114"/>
    </source>
</evidence>
<dbReference type="GO" id="GO:0071732">
    <property type="term" value="P:cellular response to nitric oxide"/>
    <property type="evidence" value="ECO:0007669"/>
    <property type="project" value="UniProtKB-ARBA"/>
</dbReference>
<protein>
    <submittedName>
        <fullName evidence="6">Diguanylate cyclase (GGDEF)-like protein/PAS domain S-box-containing protein</fullName>
    </submittedName>
</protein>
<dbReference type="FunFam" id="3.20.20.450:FF:000001">
    <property type="entry name" value="Cyclic di-GMP phosphodiesterase yahA"/>
    <property type="match status" value="1"/>
</dbReference>
<dbReference type="SUPFAM" id="SSF53850">
    <property type="entry name" value="Periplasmic binding protein-like II"/>
    <property type="match status" value="1"/>
</dbReference>
<dbReference type="InterPro" id="IPR029787">
    <property type="entry name" value="Nucleotide_cyclase"/>
</dbReference>
<dbReference type="PANTHER" id="PTHR44757:SF2">
    <property type="entry name" value="BIOFILM ARCHITECTURE MAINTENANCE PROTEIN MBAA"/>
    <property type="match status" value="1"/>
</dbReference>
<dbReference type="PROSITE" id="PS50887">
    <property type="entry name" value="GGDEF"/>
    <property type="match status" value="1"/>
</dbReference>
<evidence type="ECO:0000313" key="7">
    <source>
        <dbReference type="Proteomes" id="UP000587070"/>
    </source>
</evidence>
<dbReference type="PANTHER" id="PTHR44757">
    <property type="entry name" value="DIGUANYLATE CYCLASE DGCP"/>
    <property type="match status" value="1"/>
</dbReference>
<reference evidence="6 7" key="1">
    <citation type="submission" date="2020-08" db="EMBL/GenBank/DDBJ databases">
        <title>Genome sequencing of Purple Non-Sulfur Bacteria from various extreme environments.</title>
        <authorList>
            <person name="Mayer M."/>
        </authorList>
    </citation>
    <scope>NUCLEOTIDE SEQUENCE [LARGE SCALE GENOMIC DNA]</scope>
    <source>
        <strain evidence="6 7">2761</strain>
    </source>
</reference>
<dbReference type="FunFam" id="3.30.70.270:FF:000001">
    <property type="entry name" value="Diguanylate cyclase domain protein"/>
    <property type="match status" value="1"/>
</dbReference>
<evidence type="ECO:0000313" key="6">
    <source>
        <dbReference type="EMBL" id="MBB4247849.1"/>
    </source>
</evidence>
<dbReference type="Pfam" id="PF00563">
    <property type="entry name" value="EAL"/>
    <property type="match status" value="1"/>
</dbReference>
<dbReference type="GO" id="GO:0071111">
    <property type="term" value="F:cyclic-guanylate-specific phosphodiesterase activity"/>
    <property type="evidence" value="ECO:0007669"/>
    <property type="project" value="UniProtKB-EC"/>
</dbReference>
<feature type="domain" description="GGDEF" evidence="5">
    <location>
        <begin position="435"/>
        <end position="574"/>
    </location>
</feature>
<evidence type="ECO:0000259" key="4">
    <source>
        <dbReference type="PROSITE" id="PS50883"/>
    </source>
</evidence>
<name>A0A840GI40_RHOTE</name>
<dbReference type="SMART" id="SM00086">
    <property type="entry name" value="PAC"/>
    <property type="match status" value="1"/>
</dbReference>
<dbReference type="SMART" id="SM00052">
    <property type="entry name" value="EAL"/>
    <property type="match status" value="1"/>
</dbReference>
<dbReference type="SUPFAM" id="SSF55073">
    <property type="entry name" value="Nucleotide cyclase"/>
    <property type="match status" value="1"/>
</dbReference>
<dbReference type="SMART" id="SM00062">
    <property type="entry name" value="PBPb"/>
    <property type="match status" value="1"/>
</dbReference>
<comment type="catalytic activity">
    <reaction evidence="1">
        <text>3',3'-c-di-GMP + H2O = 5'-phosphoguanylyl(3'-&gt;5')guanosine + H(+)</text>
        <dbReference type="Rhea" id="RHEA:24902"/>
        <dbReference type="ChEBI" id="CHEBI:15377"/>
        <dbReference type="ChEBI" id="CHEBI:15378"/>
        <dbReference type="ChEBI" id="CHEBI:58754"/>
        <dbReference type="ChEBI" id="CHEBI:58805"/>
        <dbReference type="EC" id="3.1.4.52"/>
    </reaction>
    <physiologicalReaction direction="left-to-right" evidence="1">
        <dbReference type="Rhea" id="RHEA:24903"/>
    </physiologicalReaction>
</comment>
<gene>
    <name evidence="6" type="ORF">GGD90_002234</name>
</gene>
<dbReference type="AlphaFoldDB" id="A0A840GI40"/>
<dbReference type="PROSITE" id="PS50883">
    <property type="entry name" value="EAL"/>
    <property type="match status" value="1"/>
</dbReference>
<dbReference type="InterPro" id="IPR001638">
    <property type="entry name" value="Solute-binding_3/MltF_N"/>
</dbReference>
<dbReference type="SUPFAM" id="SSF55785">
    <property type="entry name" value="PYP-like sensor domain (PAS domain)"/>
    <property type="match status" value="1"/>
</dbReference>
<dbReference type="SUPFAM" id="SSF141868">
    <property type="entry name" value="EAL domain-like"/>
    <property type="match status" value="1"/>
</dbReference>
<keyword evidence="2" id="KW-0472">Membrane</keyword>
<feature type="domain" description="PAC" evidence="3">
    <location>
        <begin position="353"/>
        <end position="403"/>
    </location>
</feature>
<dbReference type="Proteomes" id="UP000587070">
    <property type="component" value="Unassembled WGS sequence"/>
</dbReference>
<dbReference type="CDD" id="cd01948">
    <property type="entry name" value="EAL"/>
    <property type="match status" value="1"/>
</dbReference>
<dbReference type="Gene3D" id="3.30.450.20">
    <property type="entry name" value="PAS domain"/>
    <property type="match status" value="1"/>
</dbReference>
<proteinExistence type="predicted"/>
<dbReference type="InterPro" id="IPR000014">
    <property type="entry name" value="PAS"/>
</dbReference>
<keyword evidence="2" id="KW-1133">Transmembrane helix</keyword>
<dbReference type="CDD" id="cd01949">
    <property type="entry name" value="GGDEF"/>
    <property type="match status" value="1"/>
</dbReference>
<organism evidence="6 7">
    <name type="scientific">Rhodocyclus tenuis</name>
    <name type="common">Rhodospirillum tenue</name>
    <dbReference type="NCBI Taxonomy" id="1066"/>
    <lineage>
        <taxon>Bacteria</taxon>
        <taxon>Pseudomonadati</taxon>
        <taxon>Pseudomonadota</taxon>
        <taxon>Betaproteobacteria</taxon>
        <taxon>Rhodocyclales</taxon>
        <taxon>Rhodocyclaceae</taxon>
        <taxon>Rhodocyclus</taxon>
    </lineage>
</organism>
<comment type="caution">
    <text evidence="6">The sequence shown here is derived from an EMBL/GenBank/DDBJ whole genome shotgun (WGS) entry which is preliminary data.</text>
</comment>
<accession>A0A840GI40</accession>
<dbReference type="CDD" id="cd13706">
    <property type="entry name" value="PBP2_HisK_like_1"/>
    <property type="match status" value="1"/>
</dbReference>
<dbReference type="NCBIfam" id="TIGR00254">
    <property type="entry name" value="GGDEF"/>
    <property type="match status" value="1"/>
</dbReference>
<dbReference type="InterPro" id="IPR000160">
    <property type="entry name" value="GGDEF_dom"/>
</dbReference>
<dbReference type="NCBIfam" id="TIGR00229">
    <property type="entry name" value="sensory_box"/>
    <property type="match status" value="1"/>
</dbReference>
<dbReference type="InterPro" id="IPR043128">
    <property type="entry name" value="Rev_trsase/Diguanyl_cyclase"/>
</dbReference>
<evidence type="ECO:0000259" key="5">
    <source>
        <dbReference type="PROSITE" id="PS50887"/>
    </source>
</evidence>
<feature type="transmembrane region" description="Helical" evidence="2">
    <location>
        <begin position="233"/>
        <end position="253"/>
    </location>
</feature>
<feature type="domain" description="EAL" evidence="4">
    <location>
        <begin position="583"/>
        <end position="837"/>
    </location>
</feature>
<dbReference type="InterPro" id="IPR035965">
    <property type="entry name" value="PAS-like_dom_sf"/>
</dbReference>
<dbReference type="Gene3D" id="3.30.70.270">
    <property type="match status" value="1"/>
</dbReference>
<dbReference type="Pfam" id="PF13426">
    <property type="entry name" value="PAS_9"/>
    <property type="match status" value="1"/>
</dbReference>
<dbReference type="Pfam" id="PF00497">
    <property type="entry name" value="SBP_bac_3"/>
    <property type="match status" value="1"/>
</dbReference>
<dbReference type="EMBL" id="JACIGE010000007">
    <property type="protein sequence ID" value="MBB4247849.1"/>
    <property type="molecule type" value="Genomic_DNA"/>
</dbReference>
<evidence type="ECO:0000256" key="2">
    <source>
        <dbReference type="SAM" id="Phobius"/>
    </source>
</evidence>
<keyword evidence="2" id="KW-0812">Transmembrane</keyword>
<dbReference type="InterPro" id="IPR052155">
    <property type="entry name" value="Biofilm_reg_signaling"/>
</dbReference>
<keyword evidence="7" id="KW-1185">Reference proteome</keyword>
<dbReference type="SMART" id="SM00267">
    <property type="entry name" value="GGDEF"/>
    <property type="match status" value="1"/>
</dbReference>